<feature type="chain" id="PRO_5035686188" description="Beta-lactamase-related domain-containing protein" evidence="1">
    <location>
        <begin position="19"/>
        <end position="395"/>
    </location>
</feature>
<dbReference type="Pfam" id="PF00144">
    <property type="entry name" value="Beta-lactamase"/>
    <property type="match status" value="1"/>
</dbReference>
<proteinExistence type="predicted"/>
<accession>A0A814YZQ6</accession>
<dbReference type="SUPFAM" id="SSF56601">
    <property type="entry name" value="beta-lactamase/transpeptidase-like"/>
    <property type="match status" value="1"/>
</dbReference>
<dbReference type="AlphaFoldDB" id="A0A814YZQ6"/>
<keyword evidence="1" id="KW-0732">Signal</keyword>
<gene>
    <name evidence="3" type="ORF">IZO911_LOCUS30535</name>
    <name evidence="4" type="ORF">KXQ929_LOCUS28855</name>
</gene>
<dbReference type="InterPro" id="IPR012338">
    <property type="entry name" value="Beta-lactam/transpept-like"/>
</dbReference>
<sequence>MVRCSIWIYFCIISVVYSVNHNEYNIDGTVVPGWEFVHDLFTENFIEKRDLGASLAIYYHGKLVVDLWGGWFDRSFTKPYDNNTLQSVFSTTKGVVAIAAALCVQNGLLDYSELVTKYWPEYGQYGKENTTVADILSHRAGLPIEPGSPEQFVNWTAMIHFLEQQNPLWPPGTAYSYHTLTYGWLAGELIRRVDPKRRTVGQFIQDEISNPLQLEFYIGLPAQQDFRVSPLSFNIETLTTLDESIQALYTLYNYPHIHQAEIPAANGITNARSLAKLYASLLTDLDDGKQKRLLNETILKQAIKSNTLENELDLLTNIPFSFAMGFLRLDQSFPFFKSEIFGHPGAGGSIALAIPSKNLSFAFVMNQLDISVTSSNYPRIRTILEKVAEKISSDY</sequence>
<dbReference type="InterPro" id="IPR052907">
    <property type="entry name" value="Beta-lactamase/esterase"/>
</dbReference>
<evidence type="ECO:0000259" key="2">
    <source>
        <dbReference type="Pfam" id="PF00144"/>
    </source>
</evidence>
<dbReference type="EMBL" id="CAJNOE010000479">
    <property type="protein sequence ID" value="CAF1236219.1"/>
    <property type="molecule type" value="Genomic_DNA"/>
</dbReference>
<dbReference type="Proteomes" id="UP000663868">
    <property type="component" value="Unassembled WGS sequence"/>
</dbReference>
<feature type="domain" description="Beta-lactamase-related" evidence="2">
    <location>
        <begin position="47"/>
        <end position="369"/>
    </location>
</feature>
<reference evidence="3" key="1">
    <citation type="submission" date="2021-02" db="EMBL/GenBank/DDBJ databases">
        <authorList>
            <person name="Nowell W R."/>
        </authorList>
    </citation>
    <scope>NUCLEOTIDE SEQUENCE</scope>
</reference>
<dbReference type="InterPro" id="IPR001466">
    <property type="entry name" value="Beta-lactam-related"/>
</dbReference>
<organism evidence="3 5">
    <name type="scientific">Adineta steineri</name>
    <dbReference type="NCBI Taxonomy" id="433720"/>
    <lineage>
        <taxon>Eukaryota</taxon>
        <taxon>Metazoa</taxon>
        <taxon>Spiralia</taxon>
        <taxon>Gnathifera</taxon>
        <taxon>Rotifera</taxon>
        <taxon>Eurotatoria</taxon>
        <taxon>Bdelloidea</taxon>
        <taxon>Adinetida</taxon>
        <taxon>Adinetidae</taxon>
        <taxon>Adineta</taxon>
    </lineage>
</organism>
<feature type="signal peptide" evidence="1">
    <location>
        <begin position="1"/>
        <end position="18"/>
    </location>
</feature>
<dbReference type="PANTHER" id="PTHR43319">
    <property type="entry name" value="BETA-LACTAMASE-RELATED"/>
    <property type="match status" value="1"/>
</dbReference>
<protein>
    <recommendedName>
        <fullName evidence="2">Beta-lactamase-related domain-containing protein</fullName>
    </recommendedName>
</protein>
<dbReference type="Gene3D" id="3.40.710.10">
    <property type="entry name" value="DD-peptidase/beta-lactamase superfamily"/>
    <property type="match status" value="1"/>
</dbReference>
<evidence type="ECO:0000313" key="4">
    <source>
        <dbReference type="EMBL" id="CAF4007347.1"/>
    </source>
</evidence>
<evidence type="ECO:0000256" key="1">
    <source>
        <dbReference type="SAM" id="SignalP"/>
    </source>
</evidence>
<comment type="caution">
    <text evidence="3">The sequence shown here is derived from an EMBL/GenBank/DDBJ whole genome shotgun (WGS) entry which is preliminary data.</text>
</comment>
<dbReference type="EMBL" id="CAJOBB010002907">
    <property type="protein sequence ID" value="CAF4007347.1"/>
    <property type="molecule type" value="Genomic_DNA"/>
</dbReference>
<evidence type="ECO:0000313" key="5">
    <source>
        <dbReference type="Proteomes" id="UP000663860"/>
    </source>
</evidence>
<evidence type="ECO:0000313" key="3">
    <source>
        <dbReference type="EMBL" id="CAF1236219.1"/>
    </source>
</evidence>
<dbReference type="Proteomes" id="UP000663860">
    <property type="component" value="Unassembled WGS sequence"/>
</dbReference>
<dbReference type="PANTHER" id="PTHR43319:SF3">
    <property type="entry name" value="BETA-LACTAMASE-RELATED DOMAIN-CONTAINING PROTEIN"/>
    <property type="match status" value="1"/>
</dbReference>
<name>A0A814YZQ6_9BILA</name>